<name>A0A1M7FH43_9RHOB</name>
<evidence type="ECO:0000256" key="2">
    <source>
        <dbReference type="ARBA" id="ARBA00008814"/>
    </source>
</evidence>
<keyword evidence="5 7" id="KW-0732">Signal</keyword>
<dbReference type="OrthoDB" id="63946at2"/>
<dbReference type="SUPFAM" id="SSF53807">
    <property type="entry name" value="Helical backbone' metal receptor"/>
    <property type="match status" value="1"/>
</dbReference>
<keyword evidence="10" id="KW-1185">Reference proteome</keyword>
<evidence type="ECO:0000259" key="8">
    <source>
        <dbReference type="PROSITE" id="PS50983"/>
    </source>
</evidence>
<dbReference type="GO" id="GO:1901678">
    <property type="term" value="P:iron coordination entity transport"/>
    <property type="evidence" value="ECO:0007669"/>
    <property type="project" value="UniProtKB-ARBA"/>
</dbReference>
<feature type="region of interest" description="Disordered" evidence="6">
    <location>
        <begin position="217"/>
        <end position="238"/>
    </location>
</feature>
<sequence length="330" mass="33546">MKKIIPGLPLAVALALAVGAAPALAQEVRIPHAQGETVLPAAPQKIAVFDLPTLDIVNALGKSDLVVAVPKSADGPANFPAHLMGFAEDRHAPAGTLFEPDAAALKALAPDLIVVGGRSAAQFEQMAAIAPTVDLSAGAGDMVSNVIASTENLGRLLGAEEAAAARIAAFRETIARTHELGGKAGTGLLLFGAGEGFSAQPPGSRFGGVYDLTGIEPAIGPSEAAPGPRPEPGTPEAAAARQRQQEALEAALAADPDWIFTIDRNAAVGNTEVAPLADRLAADERVTATSAWQEGRVIHLDSKVWYLMTGGIDGMTASAEAAAAAFAQAQ</sequence>
<reference evidence="10" key="1">
    <citation type="submission" date="2016-11" db="EMBL/GenBank/DDBJ databases">
        <authorList>
            <person name="Varghese N."/>
            <person name="Submissions S."/>
        </authorList>
    </citation>
    <scope>NUCLEOTIDE SEQUENCE [LARGE SCALE GENOMIC DNA]</scope>
    <source>
        <strain evidence="10">DSM 6637</strain>
    </source>
</reference>
<comment type="similarity">
    <text evidence="2">Belongs to the bacterial solute-binding protein 8 family.</text>
</comment>
<evidence type="ECO:0000256" key="7">
    <source>
        <dbReference type="SAM" id="SignalP"/>
    </source>
</evidence>
<accession>A0A1M7FH43</accession>
<comment type="subcellular location">
    <subcellularLocation>
        <location evidence="1">Cell envelope</location>
    </subcellularLocation>
</comment>
<dbReference type="EMBL" id="FRCK01000003">
    <property type="protein sequence ID" value="SHM03384.1"/>
    <property type="molecule type" value="Genomic_DNA"/>
</dbReference>
<organism evidence="9 10">
    <name type="scientific">Paracoccus solventivorans</name>
    <dbReference type="NCBI Taxonomy" id="53463"/>
    <lineage>
        <taxon>Bacteria</taxon>
        <taxon>Pseudomonadati</taxon>
        <taxon>Pseudomonadota</taxon>
        <taxon>Alphaproteobacteria</taxon>
        <taxon>Rhodobacterales</taxon>
        <taxon>Paracoccaceae</taxon>
        <taxon>Paracoccus</taxon>
    </lineage>
</organism>
<evidence type="ECO:0000256" key="5">
    <source>
        <dbReference type="ARBA" id="ARBA00022729"/>
    </source>
</evidence>
<dbReference type="RefSeq" id="WP_073063858.1">
    <property type="nucleotide sequence ID" value="NZ_FRCK01000003.1"/>
</dbReference>
<dbReference type="PROSITE" id="PS50983">
    <property type="entry name" value="FE_B12_PBP"/>
    <property type="match status" value="1"/>
</dbReference>
<feature type="chain" id="PRO_5012703410" evidence="7">
    <location>
        <begin position="26"/>
        <end position="330"/>
    </location>
</feature>
<dbReference type="Pfam" id="PF01497">
    <property type="entry name" value="Peripla_BP_2"/>
    <property type="match status" value="1"/>
</dbReference>
<dbReference type="AlphaFoldDB" id="A0A1M7FH43"/>
<dbReference type="GO" id="GO:0030288">
    <property type="term" value="C:outer membrane-bounded periplasmic space"/>
    <property type="evidence" value="ECO:0007669"/>
    <property type="project" value="TreeGrafter"/>
</dbReference>
<evidence type="ECO:0000313" key="9">
    <source>
        <dbReference type="EMBL" id="SHM03384.1"/>
    </source>
</evidence>
<evidence type="ECO:0000256" key="3">
    <source>
        <dbReference type="ARBA" id="ARBA00022448"/>
    </source>
</evidence>
<dbReference type="InterPro" id="IPR002491">
    <property type="entry name" value="ABC_transptr_periplasmic_BD"/>
</dbReference>
<proteinExistence type="inferred from homology"/>
<evidence type="ECO:0000313" key="10">
    <source>
        <dbReference type="Proteomes" id="UP000184444"/>
    </source>
</evidence>
<evidence type="ECO:0000256" key="1">
    <source>
        <dbReference type="ARBA" id="ARBA00004196"/>
    </source>
</evidence>
<dbReference type="PANTHER" id="PTHR30532:SF28">
    <property type="entry name" value="PETROBACTIN-BINDING PROTEIN YCLQ"/>
    <property type="match status" value="1"/>
</dbReference>
<keyword evidence="4" id="KW-0408">Iron</keyword>
<dbReference type="InterPro" id="IPR051313">
    <property type="entry name" value="Bact_iron-sidero_bind"/>
</dbReference>
<dbReference type="PANTHER" id="PTHR30532">
    <property type="entry name" value="IRON III DICITRATE-BINDING PERIPLASMIC PROTEIN"/>
    <property type="match status" value="1"/>
</dbReference>
<dbReference type="Gene3D" id="3.40.50.1980">
    <property type="entry name" value="Nitrogenase molybdenum iron protein domain"/>
    <property type="match status" value="2"/>
</dbReference>
<evidence type="ECO:0000256" key="4">
    <source>
        <dbReference type="ARBA" id="ARBA00022496"/>
    </source>
</evidence>
<keyword evidence="4" id="KW-0406">Ion transport</keyword>
<protein>
    <submittedName>
        <fullName evidence="9">Iron complex transport system substrate-binding protein</fullName>
    </submittedName>
</protein>
<feature type="signal peptide" evidence="7">
    <location>
        <begin position="1"/>
        <end position="25"/>
    </location>
</feature>
<keyword evidence="4" id="KW-0410">Iron transport</keyword>
<dbReference type="Proteomes" id="UP000184444">
    <property type="component" value="Unassembled WGS sequence"/>
</dbReference>
<feature type="domain" description="Fe/B12 periplasmic-binding" evidence="8">
    <location>
        <begin position="45"/>
        <end position="330"/>
    </location>
</feature>
<evidence type="ECO:0000256" key="6">
    <source>
        <dbReference type="SAM" id="MobiDB-lite"/>
    </source>
</evidence>
<dbReference type="STRING" id="53463.SAMN05444389_10354"/>
<keyword evidence="3" id="KW-0813">Transport</keyword>
<gene>
    <name evidence="9" type="ORF">SAMN05444389_10354</name>
</gene>